<organism evidence="8 9">
    <name type="scientific">Zhenpiania hominis</name>
    <dbReference type="NCBI Taxonomy" id="2763644"/>
    <lineage>
        <taxon>Bacteria</taxon>
        <taxon>Bacillati</taxon>
        <taxon>Bacillota</taxon>
        <taxon>Clostridia</taxon>
        <taxon>Peptostreptococcales</taxon>
        <taxon>Anaerovoracaceae</taxon>
        <taxon>Zhenpiania</taxon>
    </lineage>
</organism>
<feature type="domain" description="Sigma-54 factor interaction" evidence="6">
    <location>
        <begin position="148"/>
        <end position="377"/>
    </location>
</feature>
<dbReference type="Gene3D" id="3.30.450.20">
    <property type="entry name" value="PAS domain"/>
    <property type="match status" value="1"/>
</dbReference>
<dbReference type="PANTHER" id="PTHR32071">
    <property type="entry name" value="TRANSCRIPTIONAL REGULATORY PROTEIN"/>
    <property type="match status" value="1"/>
</dbReference>
<dbReference type="Gene3D" id="1.10.8.60">
    <property type="match status" value="1"/>
</dbReference>
<dbReference type="InterPro" id="IPR025662">
    <property type="entry name" value="Sigma_54_int_dom_ATP-bd_1"/>
</dbReference>
<dbReference type="Pfam" id="PF00989">
    <property type="entry name" value="PAS"/>
    <property type="match status" value="1"/>
</dbReference>
<dbReference type="InterPro" id="IPR013767">
    <property type="entry name" value="PAS_fold"/>
</dbReference>
<dbReference type="AlphaFoldDB" id="A0A923ST34"/>
<dbReference type="PROSITE" id="PS50112">
    <property type="entry name" value="PAS"/>
    <property type="match status" value="1"/>
</dbReference>
<evidence type="ECO:0000313" key="8">
    <source>
        <dbReference type="EMBL" id="MBC6681014.1"/>
    </source>
</evidence>
<sequence>MKPPTLFSEDWKSFLEMSYDGIVIANHEGRIVYMNPAAERLEEVKKEEILGRMAKELEEEGIYRVSVTVKVFQSGKKETCMDIKGGRQLLLTGIPVFEGDAIKWVYVNERDITELMKMREDEKHMREQVKHYKEELDRITASEKQGLVIAKSPKMKQNMELLKRLAPTETSILIEGESGVGKDVFARWIHDNSMRAELSYVKIDCGAISENLLESELFGYEEGAFTGARKQGKKGLVEEANGGTLFLDEIGELPLNLQTKMLRLVQEKVFLPVGSTTEKMVDIRIIAATNKNLKEMVLKGKFRQDLYYRLNVIPIKLPPLRERKEDVFEFVQYFLKVYNRKHGYRKRLSPEAVHILCDYEWPGNVRELSNIMERLVVVTPSPVIGEDDVLLAIPDYQAIKLQRADMIEKGMTHQSAMEAFEETYFRYIMEKGLTLKKTADLIGLSESTLKRKLKKYGLRPRD</sequence>
<dbReference type="SUPFAM" id="SSF46689">
    <property type="entry name" value="Homeodomain-like"/>
    <property type="match status" value="1"/>
</dbReference>
<dbReference type="InterPro" id="IPR025944">
    <property type="entry name" value="Sigma_54_int_dom_CS"/>
</dbReference>
<gene>
    <name evidence="8" type="ORF">H9L42_14415</name>
</gene>
<dbReference type="NCBIfam" id="TIGR00229">
    <property type="entry name" value="sensory_box"/>
    <property type="match status" value="1"/>
</dbReference>
<dbReference type="SMART" id="SM00382">
    <property type="entry name" value="AAA"/>
    <property type="match status" value="1"/>
</dbReference>
<dbReference type="PROSITE" id="PS00676">
    <property type="entry name" value="SIGMA54_INTERACT_2"/>
    <property type="match status" value="1"/>
</dbReference>
<dbReference type="Proteomes" id="UP000602647">
    <property type="component" value="Unassembled WGS sequence"/>
</dbReference>
<dbReference type="InterPro" id="IPR000014">
    <property type="entry name" value="PAS"/>
</dbReference>
<dbReference type="PROSITE" id="PS00688">
    <property type="entry name" value="SIGMA54_INTERACT_3"/>
    <property type="match status" value="1"/>
</dbReference>
<keyword evidence="2" id="KW-0067">ATP-binding</keyword>
<keyword evidence="3" id="KW-0805">Transcription regulation</keyword>
<evidence type="ECO:0000256" key="1">
    <source>
        <dbReference type="ARBA" id="ARBA00022741"/>
    </source>
</evidence>
<dbReference type="GO" id="GO:0006355">
    <property type="term" value="P:regulation of DNA-templated transcription"/>
    <property type="evidence" value="ECO:0007669"/>
    <property type="project" value="InterPro"/>
</dbReference>
<dbReference type="PROSITE" id="PS50045">
    <property type="entry name" value="SIGMA54_INTERACT_4"/>
    <property type="match status" value="1"/>
</dbReference>
<dbReference type="Gene3D" id="1.10.10.60">
    <property type="entry name" value="Homeodomain-like"/>
    <property type="match status" value="1"/>
</dbReference>
<keyword evidence="5" id="KW-0804">Transcription</keyword>
<dbReference type="GO" id="GO:0003677">
    <property type="term" value="F:DNA binding"/>
    <property type="evidence" value="ECO:0007669"/>
    <property type="project" value="UniProtKB-KW"/>
</dbReference>
<reference evidence="8" key="1">
    <citation type="submission" date="2020-08" db="EMBL/GenBank/DDBJ databases">
        <title>Genome public.</title>
        <authorList>
            <person name="Liu C."/>
            <person name="Sun Q."/>
        </authorList>
    </citation>
    <scope>NUCLEOTIDE SEQUENCE</scope>
    <source>
        <strain evidence="8">BX12</strain>
    </source>
</reference>
<dbReference type="InterPro" id="IPR035965">
    <property type="entry name" value="PAS-like_dom_sf"/>
</dbReference>
<evidence type="ECO:0000259" key="6">
    <source>
        <dbReference type="PROSITE" id="PS50045"/>
    </source>
</evidence>
<dbReference type="EMBL" id="JACRYT010000023">
    <property type="protein sequence ID" value="MBC6681014.1"/>
    <property type="molecule type" value="Genomic_DNA"/>
</dbReference>
<dbReference type="InterPro" id="IPR002078">
    <property type="entry name" value="Sigma_54_int"/>
</dbReference>
<dbReference type="Pfam" id="PF25601">
    <property type="entry name" value="AAA_lid_14"/>
    <property type="match status" value="1"/>
</dbReference>
<evidence type="ECO:0000313" key="9">
    <source>
        <dbReference type="Proteomes" id="UP000602647"/>
    </source>
</evidence>
<dbReference type="Gene3D" id="3.40.50.300">
    <property type="entry name" value="P-loop containing nucleotide triphosphate hydrolases"/>
    <property type="match status" value="1"/>
</dbReference>
<dbReference type="RefSeq" id="WP_187304112.1">
    <property type="nucleotide sequence ID" value="NZ_JACRYT010000023.1"/>
</dbReference>
<keyword evidence="9" id="KW-1185">Reference proteome</keyword>
<dbReference type="InterPro" id="IPR025943">
    <property type="entry name" value="Sigma_54_int_dom_ATP-bd_2"/>
</dbReference>
<accession>A0A923ST34</accession>
<evidence type="ECO:0000256" key="5">
    <source>
        <dbReference type="ARBA" id="ARBA00023163"/>
    </source>
</evidence>
<proteinExistence type="predicted"/>
<dbReference type="InterPro" id="IPR027417">
    <property type="entry name" value="P-loop_NTPase"/>
</dbReference>
<dbReference type="InterPro" id="IPR003593">
    <property type="entry name" value="AAA+_ATPase"/>
</dbReference>
<evidence type="ECO:0000256" key="2">
    <source>
        <dbReference type="ARBA" id="ARBA00022840"/>
    </source>
</evidence>
<name>A0A923ST34_9FIRM</name>
<dbReference type="CDD" id="cd00130">
    <property type="entry name" value="PAS"/>
    <property type="match status" value="1"/>
</dbReference>
<dbReference type="SUPFAM" id="SSF52540">
    <property type="entry name" value="P-loop containing nucleoside triphosphate hydrolases"/>
    <property type="match status" value="1"/>
</dbReference>
<dbReference type="InterPro" id="IPR009057">
    <property type="entry name" value="Homeodomain-like_sf"/>
</dbReference>
<dbReference type="GO" id="GO:0005524">
    <property type="term" value="F:ATP binding"/>
    <property type="evidence" value="ECO:0007669"/>
    <property type="project" value="UniProtKB-KW"/>
</dbReference>
<comment type="caution">
    <text evidence="8">The sequence shown here is derived from an EMBL/GenBank/DDBJ whole genome shotgun (WGS) entry which is preliminary data.</text>
</comment>
<dbReference type="Pfam" id="PF00158">
    <property type="entry name" value="Sigma54_activat"/>
    <property type="match status" value="1"/>
</dbReference>
<dbReference type="SMART" id="SM00091">
    <property type="entry name" value="PAS"/>
    <property type="match status" value="1"/>
</dbReference>
<dbReference type="PROSITE" id="PS00675">
    <property type="entry name" value="SIGMA54_INTERACT_1"/>
    <property type="match status" value="1"/>
</dbReference>
<keyword evidence="1" id="KW-0547">Nucleotide-binding</keyword>
<protein>
    <submittedName>
        <fullName evidence="8">Sigma 54-interacting transcriptional regulator</fullName>
    </submittedName>
</protein>
<feature type="domain" description="PAS" evidence="7">
    <location>
        <begin position="7"/>
        <end position="52"/>
    </location>
</feature>
<dbReference type="InterPro" id="IPR058031">
    <property type="entry name" value="AAA_lid_NorR"/>
</dbReference>
<evidence type="ECO:0000259" key="7">
    <source>
        <dbReference type="PROSITE" id="PS50112"/>
    </source>
</evidence>
<evidence type="ECO:0000256" key="3">
    <source>
        <dbReference type="ARBA" id="ARBA00023015"/>
    </source>
</evidence>
<evidence type="ECO:0000256" key="4">
    <source>
        <dbReference type="ARBA" id="ARBA00023125"/>
    </source>
</evidence>
<dbReference type="CDD" id="cd00009">
    <property type="entry name" value="AAA"/>
    <property type="match status" value="1"/>
</dbReference>
<dbReference type="SUPFAM" id="SSF55785">
    <property type="entry name" value="PYP-like sensor domain (PAS domain)"/>
    <property type="match status" value="1"/>
</dbReference>
<dbReference type="FunFam" id="3.40.50.300:FF:000006">
    <property type="entry name" value="DNA-binding transcriptional regulator NtrC"/>
    <property type="match status" value="1"/>
</dbReference>
<keyword evidence="4" id="KW-0238">DNA-binding</keyword>